<evidence type="ECO:0000313" key="1">
    <source>
        <dbReference type="Proteomes" id="UP000252040"/>
    </source>
</evidence>
<dbReference type="GeneID" id="112404827"/>
<accession>A0A341C2Y3</accession>
<dbReference type="InParanoid" id="A0A341C2Y3"/>
<dbReference type="KEGG" id="nasi:112404827"/>
<proteinExistence type="predicted"/>
<dbReference type="AlphaFoldDB" id="A0A341C2Y3"/>
<dbReference type="Proteomes" id="UP000252040">
    <property type="component" value="Unplaced"/>
</dbReference>
<dbReference type="RefSeq" id="XP_024608703.1">
    <property type="nucleotide sequence ID" value="XM_024752935.1"/>
</dbReference>
<evidence type="ECO:0000313" key="2">
    <source>
        <dbReference type="RefSeq" id="XP_024608703.1"/>
    </source>
</evidence>
<name>A0A341C2Y3_NEOAA</name>
<keyword evidence="1" id="KW-1185">Reference proteome</keyword>
<sequence length="246" mass="27085">MEQLWILHSTGSRGQEHLHMLRNEPKQGTGIWKGRQKAEVMTWPSLVSLLLPGVSSSLQTKIHQYADNSQNSSPAQSVPGMDSRHNSHCLCHISNRPLKRTWSQTPDSVAKCIAPTGVFILVNGDSALPGRTKKYRLLSFTQPPSAVRSALPVSSTTRGCLHSTTHSPAPSTCHLDYCKPLLTTCRLPACPLQPILGTPAERFFSNVNPIFPLSRLKPSASAPSQILRWPTRPCLIRSPVNHCSDF</sequence>
<organism evidence="1 2">
    <name type="scientific">Neophocaena asiaeorientalis asiaeorientalis</name>
    <name type="common">Yangtze finless porpoise</name>
    <name type="synonym">Neophocaena phocaenoides subsp. asiaeorientalis</name>
    <dbReference type="NCBI Taxonomy" id="1706337"/>
    <lineage>
        <taxon>Eukaryota</taxon>
        <taxon>Metazoa</taxon>
        <taxon>Chordata</taxon>
        <taxon>Craniata</taxon>
        <taxon>Vertebrata</taxon>
        <taxon>Euteleostomi</taxon>
        <taxon>Mammalia</taxon>
        <taxon>Eutheria</taxon>
        <taxon>Laurasiatheria</taxon>
        <taxon>Artiodactyla</taxon>
        <taxon>Whippomorpha</taxon>
        <taxon>Cetacea</taxon>
        <taxon>Odontoceti</taxon>
        <taxon>Phocoenidae</taxon>
        <taxon>Neophocaena</taxon>
    </lineage>
</organism>
<reference evidence="2" key="1">
    <citation type="submission" date="2025-08" db="UniProtKB">
        <authorList>
            <consortium name="RefSeq"/>
        </authorList>
    </citation>
    <scope>IDENTIFICATION</scope>
    <source>
        <tissue evidence="2">Meat</tissue>
    </source>
</reference>
<gene>
    <name evidence="2" type="primary">LOC112404827</name>
</gene>
<protein>
    <submittedName>
        <fullName evidence="2">Uncharacterized protein LOC112404827</fullName>
    </submittedName>
</protein>